<dbReference type="InterPro" id="IPR018060">
    <property type="entry name" value="HTH_AraC"/>
</dbReference>
<evidence type="ECO:0000256" key="3">
    <source>
        <dbReference type="ARBA" id="ARBA00023163"/>
    </source>
</evidence>
<keyword evidence="2" id="KW-0238">DNA-binding</keyword>
<dbReference type="PROSITE" id="PS00041">
    <property type="entry name" value="HTH_ARAC_FAMILY_1"/>
    <property type="match status" value="2"/>
</dbReference>
<gene>
    <name evidence="5" type="ORF">KNV97_00505</name>
</gene>
<evidence type="ECO:0000313" key="5">
    <source>
        <dbReference type="EMBL" id="QXO16049.1"/>
    </source>
</evidence>
<dbReference type="PANTHER" id="PTHR43436:SF1">
    <property type="entry name" value="TRANSCRIPTIONAL REGULATORY PROTEIN"/>
    <property type="match status" value="1"/>
</dbReference>
<reference evidence="5" key="1">
    <citation type="submission" date="2021-06" db="EMBL/GenBank/DDBJ databases">
        <title>Vibrio nov. sp., novel gut bacterium isolated from Yellow Sea oyster.</title>
        <authorList>
            <person name="Muhammad N."/>
            <person name="Nguyen T.H."/>
            <person name="Lee Y.-J."/>
            <person name="Ko J."/>
            <person name="Kim S.-G."/>
        </authorList>
    </citation>
    <scope>NUCLEOTIDE SEQUENCE</scope>
    <source>
        <strain evidence="5">OG9-811</strain>
    </source>
</reference>
<evidence type="ECO:0000313" key="6">
    <source>
        <dbReference type="Proteomes" id="UP000694232"/>
    </source>
</evidence>
<keyword evidence="1" id="KW-0805">Transcription regulation</keyword>
<dbReference type="PROSITE" id="PS01124">
    <property type="entry name" value="HTH_ARAC_FAMILY_2"/>
    <property type="match status" value="1"/>
</dbReference>
<dbReference type="PANTHER" id="PTHR43436">
    <property type="entry name" value="ARAC-FAMILY TRANSCRIPTIONAL REGULATOR"/>
    <property type="match status" value="1"/>
</dbReference>
<dbReference type="AlphaFoldDB" id="A0A975U8W0"/>
<evidence type="ECO:0000256" key="1">
    <source>
        <dbReference type="ARBA" id="ARBA00023015"/>
    </source>
</evidence>
<keyword evidence="3" id="KW-0804">Transcription</keyword>
<dbReference type="Pfam" id="PF06719">
    <property type="entry name" value="AraC_N"/>
    <property type="match status" value="1"/>
</dbReference>
<protein>
    <submittedName>
        <fullName evidence="5">AraC family transcriptional regulator</fullName>
    </submittedName>
</protein>
<dbReference type="PRINTS" id="PR00032">
    <property type="entry name" value="HTHARAC"/>
</dbReference>
<keyword evidence="6" id="KW-1185">Reference proteome</keyword>
<dbReference type="InterPro" id="IPR009594">
    <property type="entry name" value="Tscrpt_reg_HTH_AraC_N"/>
</dbReference>
<evidence type="ECO:0000256" key="2">
    <source>
        <dbReference type="ARBA" id="ARBA00023125"/>
    </source>
</evidence>
<dbReference type="EMBL" id="CP076642">
    <property type="protein sequence ID" value="QXO16049.1"/>
    <property type="molecule type" value="Genomic_DNA"/>
</dbReference>
<dbReference type="SMART" id="SM00342">
    <property type="entry name" value="HTH_ARAC"/>
    <property type="match status" value="1"/>
</dbReference>
<dbReference type="KEGG" id="vos:KNV97_00505"/>
<dbReference type="SUPFAM" id="SSF46689">
    <property type="entry name" value="Homeodomain-like"/>
    <property type="match status" value="2"/>
</dbReference>
<dbReference type="Pfam" id="PF12833">
    <property type="entry name" value="HTH_18"/>
    <property type="match status" value="1"/>
</dbReference>
<feature type="domain" description="HTH araC/xylS-type" evidence="4">
    <location>
        <begin position="184"/>
        <end position="280"/>
    </location>
</feature>
<sequence length="283" mass="32975">MKTLNSFHRVDETQYALSTGKVNLLHYHLPKHFQGEYRCFETPRLCTILQGEKHIRINQSESLNYHKEQCVLLPPHANVMMSMPEFTEALVYEFSEDVLEDVSARVNEQLEVDTSLQAENGHFQLSGLQDRMSALHLRTLEILRSNDSNIPFLIDLVTQEMVYELMKRQGSYDILSQHKNHPIHRAIRLMKSSVSEVLSISQLAEEVQMSLPNFSQKFKLVTNQTPKEYLTRLKLQQARRYLSHLSVTDTALELGYENISHFIRLFKKEFGVTPKQFKLSRHS</sequence>
<organism evidence="5 6">
    <name type="scientific">Vibrio ostreae</name>
    <dbReference type="NCBI Taxonomy" id="2841925"/>
    <lineage>
        <taxon>Bacteria</taxon>
        <taxon>Pseudomonadati</taxon>
        <taxon>Pseudomonadota</taxon>
        <taxon>Gammaproteobacteria</taxon>
        <taxon>Vibrionales</taxon>
        <taxon>Vibrionaceae</taxon>
        <taxon>Vibrio</taxon>
    </lineage>
</organism>
<dbReference type="RefSeq" id="WP_136486852.1">
    <property type="nucleotide sequence ID" value="NZ_CP076642.1"/>
</dbReference>
<dbReference type="InterPro" id="IPR018062">
    <property type="entry name" value="HTH_AraC-typ_CS"/>
</dbReference>
<dbReference type="GO" id="GO:0003700">
    <property type="term" value="F:DNA-binding transcription factor activity"/>
    <property type="evidence" value="ECO:0007669"/>
    <property type="project" value="InterPro"/>
</dbReference>
<name>A0A975U8W0_9VIBR</name>
<dbReference type="GO" id="GO:0043565">
    <property type="term" value="F:sequence-specific DNA binding"/>
    <property type="evidence" value="ECO:0007669"/>
    <property type="project" value="InterPro"/>
</dbReference>
<dbReference type="Gene3D" id="1.10.10.60">
    <property type="entry name" value="Homeodomain-like"/>
    <property type="match status" value="2"/>
</dbReference>
<dbReference type="InterPro" id="IPR009057">
    <property type="entry name" value="Homeodomain-like_sf"/>
</dbReference>
<dbReference type="InterPro" id="IPR020449">
    <property type="entry name" value="Tscrpt_reg_AraC-type_HTH"/>
</dbReference>
<accession>A0A975U8W0</accession>
<evidence type="ECO:0000259" key="4">
    <source>
        <dbReference type="PROSITE" id="PS01124"/>
    </source>
</evidence>
<proteinExistence type="predicted"/>
<dbReference type="Proteomes" id="UP000694232">
    <property type="component" value="Chromosome 2"/>
</dbReference>